<proteinExistence type="predicted"/>
<organism evidence="1">
    <name type="scientific">uncultured Caudovirales phage</name>
    <dbReference type="NCBI Taxonomy" id="2100421"/>
    <lineage>
        <taxon>Viruses</taxon>
        <taxon>Duplodnaviria</taxon>
        <taxon>Heunggongvirae</taxon>
        <taxon>Uroviricota</taxon>
        <taxon>Caudoviricetes</taxon>
        <taxon>Peduoviridae</taxon>
        <taxon>Maltschvirus</taxon>
        <taxon>Maltschvirus maltsch</taxon>
    </lineage>
</organism>
<evidence type="ECO:0000313" key="2">
    <source>
        <dbReference type="EMBL" id="CAB4193456.1"/>
    </source>
</evidence>
<evidence type="ECO:0000313" key="3">
    <source>
        <dbReference type="EMBL" id="CAB4217049.1"/>
    </source>
</evidence>
<evidence type="ECO:0000313" key="1">
    <source>
        <dbReference type="EMBL" id="CAB4185707.1"/>
    </source>
</evidence>
<gene>
    <name evidence="1" type="ORF">UFOVP1127_127</name>
    <name evidence="2" type="ORF">UFOVP1242_83</name>
    <name evidence="3" type="ORF">UFOVP1492_7</name>
    <name evidence="4" type="ORF">UFOVP1580_36</name>
</gene>
<accession>A0A6J5QT41</accession>
<protein>
    <submittedName>
        <fullName evidence="1">Uncharacterized protein</fullName>
    </submittedName>
</protein>
<reference evidence="1" key="1">
    <citation type="submission" date="2020-05" db="EMBL/GenBank/DDBJ databases">
        <authorList>
            <person name="Chiriac C."/>
            <person name="Salcher M."/>
            <person name="Ghai R."/>
            <person name="Kavagutti S V."/>
        </authorList>
    </citation>
    <scope>NUCLEOTIDE SEQUENCE</scope>
</reference>
<dbReference type="EMBL" id="LR797075">
    <property type="protein sequence ID" value="CAB4185707.1"/>
    <property type="molecule type" value="Genomic_DNA"/>
</dbReference>
<name>A0A6J5QT41_9CAUD</name>
<evidence type="ECO:0000313" key="4">
    <source>
        <dbReference type="EMBL" id="CAB5231210.1"/>
    </source>
</evidence>
<sequence>MEENAQTIDGQALVNCDRIDLITMRPTDQKNWGPALFEEMGDGSLKISLNPADLDAFDEVQALLEKPLDQALTDLLDSCRMIGNDWYIVPPEDIGALTSSPIIGAGAIHAEEGDQDRPMDYALVWWFPDYQVVDPIEVLLKHGSVTFVSAGWLL</sequence>
<dbReference type="EMBL" id="LR797450">
    <property type="protein sequence ID" value="CAB4217049.1"/>
    <property type="molecule type" value="Genomic_DNA"/>
</dbReference>
<dbReference type="EMBL" id="LR797197">
    <property type="protein sequence ID" value="CAB4193456.1"/>
    <property type="molecule type" value="Genomic_DNA"/>
</dbReference>
<dbReference type="EMBL" id="LR798430">
    <property type="protein sequence ID" value="CAB5231210.1"/>
    <property type="molecule type" value="Genomic_DNA"/>
</dbReference>